<evidence type="ECO:0000256" key="1">
    <source>
        <dbReference type="SAM" id="MobiDB-lite"/>
    </source>
</evidence>
<sequence>MFSKAKRFEPIAPVKTQTKPTENSEAIKTKKLYLSTKLKQPFTPSKQNVETKSQCSSVPSTRSLKTFNK</sequence>
<name>A0A5E4R1V0_9NEOP</name>
<gene>
    <name evidence="2" type="ORF">LSINAPIS_LOCUS13422</name>
</gene>
<proteinExistence type="predicted"/>
<accession>A0A5E4R1V0</accession>
<evidence type="ECO:0000313" key="2">
    <source>
        <dbReference type="EMBL" id="VVD03417.1"/>
    </source>
</evidence>
<dbReference type="EMBL" id="FZQP02006771">
    <property type="protein sequence ID" value="VVD03417.1"/>
    <property type="molecule type" value="Genomic_DNA"/>
</dbReference>
<reference evidence="2 3" key="1">
    <citation type="submission" date="2017-07" db="EMBL/GenBank/DDBJ databases">
        <authorList>
            <person name="Talla V."/>
            <person name="Backstrom N."/>
        </authorList>
    </citation>
    <scope>NUCLEOTIDE SEQUENCE [LARGE SCALE GENOMIC DNA]</scope>
</reference>
<feature type="region of interest" description="Disordered" evidence="1">
    <location>
        <begin position="43"/>
        <end position="69"/>
    </location>
</feature>
<keyword evidence="3" id="KW-1185">Reference proteome</keyword>
<feature type="region of interest" description="Disordered" evidence="1">
    <location>
        <begin position="1"/>
        <end position="27"/>
    </location>
</feature>
<feature type="compositionally biased region" description="Polar residues" evidence="1">
    <location>
        <begin position="15"/>
        <end position="26"/>
    </location>
</feature>
<evidence type="ECO:0000313" key="3">
    <source>
        <dbReference type="Proteomes" id="UP000324832"/>
    </source>
</evidence>
<organism evidence="2 3">
    <name type="scientific">Leptidea sinapis</name>
    <dbReference type="NCBI Taxonomy" id="189913"/>
    <lineage>
        <taxon>Eukaryota</taxon>
        <taxon>Metazoa</taxon>
        <taxon>Ecdysozoa</taxon>
        <taxon>Arthropoda</taxon>
        <taxon>Hexapoda</taxon>
        <taxon>Insecta</taxon>
        <taxon>Pterygota</taxon>
        <taxon>Neoptera</taxon>
        <taxon>Endopterygota</taxon>
        <taxon>Lepidoptera</taxon>
        <taxon>Glossata</taxon>
        <taxon>Ditrysia</taxon>
        <taxon>Papilionoidea</taxon>
        <taxon>Pieridae</taxon>
        <taxon>Dismorphiinae</taxon>
        <taxon>Leptidea</taxon>
    </lineage>
</organism>
<dbReference type="Proteomes" id="UP000324832">
    <property type="component" value="Unassembled WGS sequence"/>
</dbReference>
<dbReference type="AlphaFoldDB" id="A0A5E4R1V0"/>
<protein>
    <submittedName>
        <fullName evidence="2">Uncharacterized protein</fullName>
    </submittedName>
</protein>